<keyword evidence="1" id="KW-0862">Zinc</keyword>
<evidence type="ECO:0000313" key="5">
    <source>
        <dbReference type="Proteomes" id="UP000717515"/>
    </source>
</evidence>
<comment type="similarity">
    <text evidence="1">Belongs to the Cu-Zn superoxide dismutase family.</text>
</comment>
<dbReference type="GO" id="GO:0004784">
    <property type="term" value="F:superoxide dismutase activity"/>
    <property type="evidence" value="ECO:0007669"/>
    <property type="project" value="UniProtKB-EC"/>
</dbReference>
<evidence type="ECO:0000256" key="2">
    <source>
        <dbReference type="SAM" id="Phobius"/>
    </source>
</evidence>
<dbReference type="Proteomes" id="UP000717515">
    <property type="component" value="Unassembled WGS sequence"/>
</dbReference>
<dbReference type="InterPro" id="IPR001424">
    <property type="entry name" value="SOD_Cu_Zn_dom"/>
</dbReference>
<dbReference type="GO" id="GO:0005507">
    <property type="term" value="F:copper ion binding"/>
    <property type="evidence" value="ECO:0007669"/>
    <property type="project" value="InterPro"/>
</dbReference>
<dbReference type="Gene3D" id="2.60.40.200">
    <property type="entry name" value="Superoxide dismutase, copper/zinc binding domain"/>
    <property type="match status" value="1"/>
</dbReference>
<dbReference type="AlphaFoldDB" id="A0A9P8CZP7"/>
<dbReference type="PROSITE" id="PS00332">
    <property type="entry name" value="SOD_CU_ZN_2"/>
    <property type="match status" value="1"/>
</dbReference>
<dbReference type="CDD" id="cd00305">
    <property type="entry name" value="Cu-Zn_Superoxide_Dismutase"/>
    <property type="match status" value="1"/>
</dbReference>
<keyword evidence="1" id="KW-0479">Metal-binding</keyword>
<accession>A0A9P8CZP7</accession>
<gene>
    <name evidence="4" type="ORF">KVV02_001579</name>
</gene>
<comment type="function">
    <text evidence="1">Destroys radicals which are normally produced within the cells and which are toxic to biological systems.</text>
</comment>
<dbReference type="InterPro" id="IPR024134">
    <property type="entry name" value="SOD_Cu/Zn_/chaperone"/>
</dbReference>
<dbReference type="EMBL" id="JAIFTL010000055">
    <property type="protein sequence ID" value="KAG9324834.1"/>
    <property type="molecule type" value="Genomic_DNA"/>
</dbReference>
<keyword evidence="1" id="KW-0186">Copper</keyword>
<protein>
    <recommendedName>
        <fullName evidence="1">Superoxide dismutase [Cu-Zn]</fullName>
        <ecNumber evidence="1">1.15.1.1</ecNumber>
    </recommendedName>
</protein>
<dbReference type="Pfam" id="PF00080">
    <property type="entry name" value="Sod_Cu"/>
    <property type="match status" value="1"/>
</dbReference>
<feature type="domain" description="Superoxide dismutase copper/zinc binding" evidence="3">
    <location>
        <begin position="92"/>
        <end position="224"/>
    </location>
</feature>
<evidence type="ECO:0000259" key="3">
    <source>
        <dbReference type="Pfam" id="PF00080"/>
    </source>
</evidence>
<evidence type="ECO:0000313" key="4">
    <source>
        <dbReference type="EMBL" id="KAG9324834.1"/>
    </source>
</evidence>
<keyword evidence="2" id="KW-1133">Transmembrane helix</keyword>
<comment type="cofactor">
    <cofactor evidence="1">
        <name>Cu cation</name>
        <dbReference type="ChEBI" id="CHEBI:23378"/>
    </cofactor>
    <text evidence="1">Binds 1 copper ion per subunit.</text>
</comment>
<feature type="transmembrane region" description="Helical" evidence="2">
    <location>
        <begin position="58"/>
        <end position="78"/>
    </location>
</feature>
<proteinExistence type="inferred from homology"/>
<dbReference type="PRINTS" id="PR00068">
    <property type="entry name" value="CUZNDISMTASE"/>
</dbReference>
<keyword evidence="2" id="KW-0472">Membrane</keyword>
<name>A0A9P8CZP7_MORAP</name>
<comment type="catalytic activity">
    <reaction evidence="1">
        <text>2 superoxide + 2 H(+) = H2O2 + O2</text>
        <dbReference type="Rhea" id="RHEA:20696"/>
        <dbReference type="ChEBI" id="CHEBI:15378"/>
        <dbReference type="ChEBI" id="CHEBI:15379"/>
        <dbReference type="ChEBI" id="CHEBI:16240"/>
        <dbReference type="ChEBI" id="CHEBI:18421"/>
        <dbReference type="EC" id="1.15.1.1"/>
    </reaction>
</comment>
<organism evidence="4 5">
    <name type="scientific">Mortierella alpina</name>
    <name type="common">Oleaginous fungus</name>
    <name type="synonym">Mortierella renispora</name>
    <dbReference type="NCBI Taxonomy" id="64518"/>
    <lineage>
        <taxon>Eukaryota</taxon>
        <taxon>Fungi</taxon>
        <taxon>Fungi incertae sedis</taxon>
        <taxon>Mucoromycota</taxon>
        <taxon>Mortierellomycotina</taxon>
        <taxon>Mortierellomycetes</taxon>
        <taxon>Mortierellales</taxon>
        <taxon>Mortierellaceae</taxon>
        <taxon>Mortierella</taxon>
    </lineage>
</organism>
<evidence type="ECO:0000256" key="1">
    <source>
        <dbReference type="RuleBase" id="RU000393"/>
    </source>
</evidence>
<comment type="caution">
    <text evidence="4">The sequence shown here is derived from an EMBL/GenBank/DDBJ whole genome shotgun (WGS) entry which is preliminary data.</text>
</comment>
<dbReference type="SUPFAM" id="SSF49329">
    <property type="entry name" value="Cu,Zn superoxide dismutase-like"/>
    <property type="match status" value="1"/>
</dbReference>
<reference evidence="4" key="1">
    <citation type="submission" date="2021-07" db="EMBL/GenBank/DDBJ databases">
        <title>Draft genome of Mortierella alpina, strain LL118, isolated from an aspen leaf litter sample.</title>
        <authorList>
            <person name="Yang S."/>
            <person name="Vinatzer B.A."/>
        </authorList>
    </citation>
    <scope>NUCLEOTIDE SEQUENCE</scope>
    <source>
        <strain evidence="4">LL118</strain>
    </source>
</reference>
<keyword evidence="2" id="KW-0812">Transmembrane</keyword>
<sequence length="227" mass="23713">MQWPANDTLLSVVTIDTANHGALTPAKAVGTQAMAVDLAASPFTGAYDLDDDSTPSMLFKNIIIFLGILIPWLTVIFAEAGQHATCKLVGSIQGTLTLEERDGDLLVEGTLTGVALGKHGIHAHEYGKTSNNCLDAGGHYNPDNVDHGGPLDAIRHVGDWGNLDATESPYQLSFTDNVSKLSGPKSIVGRSVVIHEGVDDLGRGDNAASKLNGNSGARLACCIVTPA</sequence>
<dbReference type="EC" id="1.15.1.1" evidence="1"/>
<comment type="cofactor">
    <cofactor evidence="1">
        <name>Zn(2+)</name>
        <dbReference type="ChEBI" id="CHEBI:29105"/>
    </cofactor>
    <text evidence="1">Binds 1 zinc ion per subunit.</text>
</comment>
<keyword evidence="1" id="KW-0560">Oxidoreductase</keyword>
<dbReference type="PANTHER" id="PTHR10003">
    <property type="entry name" value="SUPEROXIDE DISMUTASE CU-ZN -RELATED"/>
    <property type="match status" value="1"/>
</dbReference>
<dbReference type="InterPro" id="IPR036423">
    <property type="entry name" value="SOD-like_Cu/Zn_dom_sf"/>
</dbReference>
<dbReference type="InterPro" id="IPR018152">
    <property type="entry name" value="SOD_Cu/Zn_BS"/>
</dbReference>